<keyword evidence="9" id="KW-0413">Isomerase</keyword>
<reference evidence="14 15" key="1">
    <citation type="submission" date="2019-08" db="EMBL/GenBank/DDBJ databases">
        <title>In-depth cultivation of the pig gut microbiome towards novel bacterial diversity and tailored functional studies.</title>
        <authorList>
            <person name="Wylensek D."/>
            <person name="Hitch T.C.A."/>
            <person name="Clavel T."/>
        </authorList>
    </citation>
    <scope>NUCLEOTIDE SEQUENCE [LARGE SCALE GENOMIC DNA]</scope>
    <source>
        <strain evidence="14 15">LKV-178-WT-2G</strain>
    </source>
</reference>
<dbReference type="GO" id="GO:0006269">
    <property type="term" value="P:DNA replication, synthesis of primer"/>
    <property type="evidence" value="ECO:0007669"/>
    <property type="project" value="UniProtKB-UniRule"/>
</dbReference>
<dbReference type="GO" id="GO:0016787">
    <property type="term" value="F:hydrolase activity"/>
    <property type="evidence" value="ECO:0007669"/>
    <property type="project" value="UniProtKB-KW"/>
</dbReference>
<organism evidence="14 15">
    <name type="scientific">Floccifex porci</name>
    <dbReference type="NCBI Taxonomy" id="2606629"/>
    <lineage>
        <taxon>Bacteria</taxon>
        <taxon>Bacillati</taxon>
        <taxon>Bacillota</taxon>
        <taxon>Erysipelotrichia</taxon>
        <taxon>Erysipelotrichales</taxon>
        <taxon>Erysipelotrichaceae</taxon>
        <taxon>Floccifex</taxon>
    </lineage>
</organism>
<dbReference type="AlphaFoldDB" id="A0A7X2N298"/>
<dbReference type="Pfam" id="PF00772">
    <property type="entry name" value="DnaB"/>
    <property type="match status" value="1"/>
</dbReference>
<dbReference type="PROSITE" id="PS51199">
    <property type="entry name" value="SF4_HELICASE"/>
    <property type="match status" value="1"/>
</dbReference>
<dbReference type="GO" id="GO:1990077">
    <property type="term" value="C:primosome complex"/>
    <property type="evidence" value="ECO:0007669"/>
    <property type="project" value="UniProtKB-UniRule"/>
</dbReference>
<dbReference type="Gene3D" id="1.10.860.10">
    <property type="entry name" value="DNAb Helicase, Chain A"/>
    <property type="match status" value="1"/>
</dbReference>
<dbReference type="SUPFAM" id="SSF52540">
    <property type="entry name" value="P-loop containing nucleoside triphosphate hydrolases"/>
    <property type="match status" value="1"/>
</dbReference>
<dbReference type="NCBIfam" id="TIGR00665">
    <property type="entry name" value="DnaB"/>
    <property type="match status" value="1"/>
</dbReference>
<accession>A0A7X2N298</accession>
<evidence type="ECO:0000256" key="4">
    <source>
        <dbReference type="ARBA" id="ARBA00022741"/>
    </source>
</evidence>
<dbReference type="EC" id="5.6.2.3" evidence="11 12"/>
<keyword evidence="8 12" id="KW-0238">DNA-binding</keyword>
<evidence type="ECO:0000256" key="1">
    <source>
        <dbReference type="ARBA" id="ARBA00008428"/>
    </source>
</evidence>
<name>A0A7X2N298_9FIRM</name>
<keyword evidence="2 12" id="KW-0639">Primosome</keyword>
<evidence type="ECO:0000256" key="6">
    <source>
        <dbReference type="ARBA" id="ARBA00022806"/>
    </source>
</evidence>
<evidence type="ECO:0000256" key="2">
    <source>
        <dbReference type="ARBA" id="ARBA00022515"/>
    </source>
</evidence>
<keyword evidence="4 12" id="KW-0547">Nucleotide-binding</keyword>
<proteinExistence type="inferred from homology"/>
<protein>
    <recommendedName>
        <fullName evidence="11 12">Replicative DNA helicase</fullName>
        <ecNumber evidence="11 12">5.6.2.3</ecNumber>
    </recommendedName>
</protein>
<dbReference type="GO" id="GO:0043139">
    <property type="term" value="F:5'-3' DNA helicase activity"/>
    <property type="evidence" value="ECO:0007669"/>
    <property type="project" value="UniProtKB-EC"/>
</dbReference>
<dbReference type="GO" id="GO:0005524">
    <property type="term" value="F:ATP binding"/>
    <property type="evidence" value="ECO:0007669"/>
    <property type="project" value="UniProtKB-UniRule"/>
</dbReference>
<dbReference type="PANTHER" id="PTHR30153:SF2">
    <property type="entry name" value="REPLICATIVE DNA HELICASE"/>
    <property type="match status" value="1"/>
</dbReference>
<dbReference type="GO" id="GO:0003677">
    <property type="term" value="F:DNA binding"/>
    <property type="evidence" value="ECO:0007669"/>
    <property type="project" value="UniProtKB-UniRule"/>
</dbReference>
<dbReference type="CDD" id="cd00984">
    <property type="entry name" value="DnaB_C"/>
    <property type="match status" value="1"/>
</dbReference>
<sequence length="449" mass="50680">MARELPNSQPMEQALLGSILIYPSVMQDCQDMDLSEDEFFLPSHQKIFQSMLEIYQTSKIVDLNTLITRLNDKNDLESAGGADYIIRLADSAISAANTRNYIETIKNKAQLRQLIYTADRISQDCYESSLDIDTLLDDAERSIMDVTRHRRGEEFESSQLIVSRVIDELKELRLHKGVTGIQTGFTDLDRMTNGFQRGDLIILAARPAMGKSALALNFANQAAKRNDGAVAIFSLEMPSDSLMKRLMSCESQVFSNKLRDGNLNNEEMNRLNNAGTRLGERKIYIDDTSSIKVSQIFSKCRKLKAENGSLSLIVIDYLQLITGSRADSRQQEVSEISRNLKILAKELECPVIALSQLSRKVEERSDHKPQLSDLRESGSIEQDADIVMFLYREAYYDKDKEKQEETEVIDLSIAKHRNGSIGEIQLAFEKSISRFTNLANSSGDNIYEG</sequence>
<dbReference type="Proteomes" id="UP000470082">
    <property type="component" value="Unassembled WGS sequence"/>
</dbReference>
<dbReference type="FunFam" id="3.40.50.300:FF:000076">
    <property type="entry name" value="Replicative DNA helicase"/>
    <property type="match status" value="1"/>
</dbReference>
<evidence type="ECO:0000313" key="14">
    <source>
        <dbReference type="EMBL" id="MSS01164.1"/>
    </source>
</evidence>
<keyword evidence="15" id="KW-1185">Reference proteome</keyword>
<evidence type="ECO:0000259" key="13">
    <source>
        <dbReference type="PROSITE" id="PS51199"/>
    </source>
</evidence>
<evidence type="ECO:0000256" key="7">
    <source>
        <dbReference type="ARBA" id="ARBA00022840"/>
    </source>
</evidence>
<comment type="similarity">
    <text evidence="1 12">Belongs to the helicase family. DnaB subfamily.</text>
</comment>
<comment type="function">
    <text evidence="12">The main replicative DNA helicase, it participates in initiation and elongation during chromosome replication. Travels ahead of the DNA replisome, separating dsDNA into templates for DNA synthesis. A processive ATP-dependent 5'-3' DNA helicase it has DNA-dependent ATPase activity.</text>
</comment>
<evidence type="ECO:0000256" key="10">
    <source>
        <dbReference type="ARBA" id="ARBA00048954"/>
    </source>
</evidence>
<keyword evidence="7 12" id="KW-0067">ATP-binding</keyword>
<dbReference type="Gene3D" id="3.40.50.300">
    <property type="entry name" value="P-loop containing nucleotide triphosphate hydrolases"/>
    <property type="match status" value="1"/>
</dbReference>
<dbReference type="GO" id="GO:0042802">
    <property type="term" value="F:identical protein binding"/>
    <property type="evidence" value="ECO:0007669"/>
    <property type="project" value="UniProtKB-ARBA"/>
</dbReference>
<dbReference type="EMBL" id="VUMM01000004">
    <property type="protein sequence ID" value="MSS01164.1"/>
    <property type="molecule type" value="Genomic_DNA"/>
</dbReference>
<dbReference type="InterPro" id="IPR036185">
    <property type="entry name" value="DNA_heli_DnaB-like_N_sf"/>
</dbReference>
<dbReference type="InterPro" id="IPR007694">
    <property type="entry name" value="DNA_helicase_DnaB-like_C"/>
</dbReference>
<dbReference type="GO" id="GO:0005829">
    <property type="term" value="C:cytosol"/>
    <property type="evidence" value="ECO:0007669"/>
    <property type="project" value="TreeGrafter"/>
</dbReference>
<evidence type="ECO:0000256" key="9">
    <source>
        <dbReference type="ARBA" id="ARBA00023235"/>
    </source>
</evidence>
<dbReference type="PANTHER" id="PTHR30153">
    <property type="entry name" value="REPLICATIVE DNA HELICASE DNAB"/>
    <property type="match status" value="1"/>
</dbReference>
<evidence type="ECO:0000256" key="11">
    <source>
        <dbReference type="NCBIfam" id="TIGR00665"/>
    </source>
</evidence>
<evidence type="ECO:0000313" key="15">
    <source>
        <dbReference type="Proteomes" id="UP000470082"/>
    </source>
</evidence>
<gene>
    <name evidence="14" type="primary">dnaB</name>
    <name evidence="14" type="ORF">FYJ50_03430</name>
</gene>
<keyword evidence="6 12" id="KW-0347">Helicase</keyword>
<dbReference type="InterPro" id="IPR016136">
    <property type="entry name" value="DNA_helicase_N/primase_C"/>
</dbReference>
<keyword evidence="5 12" id="KW-0378">Hydrolase</keyword>
<dbReference type="RefSeq" id="WP_154459632.1">
    <property type="nucleotide sequence ID" value="NZ_VUMM01000004.1"/>
</dbReference>
<dbReference type="InterPro" id="IPR007693">
    <property type="entry name" value="DNA_helicase_DnaB-like_N"/>
</dbReference>
<comment type="caution">
    <text evidence="14">The sequence shown here is derived from an EMBL/GenBank/DDBJ whole genome shotgun (WGS) entry which is preliminary data.</text>
</comment>
<dbReference type="InterPro" id="IPR027417">
    <property type="entry name" value="P-loop_NTPase"/>
</dbReference>
<evidence type="ECO:0000256" key="12">
    <source>
        <dbReference type="RuleBase" id="RU362085"/>
    </source>
</evidence>
<dbReference type="Pfam" id="PF03796">
    <property type="entry name" value="DnaB_C"/>
    <property type="match status" value="1"/>
</dbReference>
<dbReference type="SUPFAM" id="SSF48024">
    <property type="entry name" value="N-terminal domain of DnaB helicase"/>
    <property type="match status" value="1"/>
</dbReference>
<evidence type="ECO:0000256" key="3">
    <source>
        <dbReference type="ARBA" id="ARBA00022705"/>
    </source>
</evidence>
<evidence type="ECO:0000256" key="5">
    <source>
        <dbReference type="ARBA" id="ARBA00022801"/>
    </source>
</evidence>
<evidence type="ECO:0000256" key="8">
    <source>
        <dbReference type="ARBA" id="ARBA00023125"/>
    </source>
</evidence>
<comment type="catalytic activity">
    <reaction evidence="10 12">
        <text>ATP + H2O = ADP + phosphate + H(+)</text>
        <dbReference type="Rhea" id="RHEA:13065"/>
        <dbReference type="ChEBI" id="CHEBI:15377"/>
        <dbReference type="ChEBI" id="CHEBI:15378"/>
        <dbReference type="ChEBI" id="CHEBI:30616"/>
        <dbReference type="ChEBI" id="CHEBI:43474"/>
        <dbReference type="ChEBI" id="CHEBI:456216"/>
        <dbReference type="EC" id="5.6.2.3"/>
    </reaction>
</comment>
<feature type="domain" description="SF4 helicase" evidence="13">
    <location>
        <begin position="174"/>
        <end position="442"/>
    </location>
</feature>
<keyword evidence="3 12" id="KW-0235">DNA replication</keyword>
<dbReference type="InterPro" id="IPR007692">
    <property type="entry name" value="DNA_helicase_DnaB"/>
</dbReference>